<dbReference type="PANTHER" id="PTHR37207:SF1">
    <property type="entry name" value="OS09G0446000 PROTEIN"/>
    <property type="match status" value="1"/>
</dbReference>
<dbReference type="PANTHER" id="PTHR37207">
    <property type="entry name" value="OS09G0446000 PROTEIN"/>
    <property type="match status" value="1"/>
</dbReference>
<dbReference type="OrthoDB" id="1914154at2759"/>
<name>A0A9Q1L4X0_9SOLA</name>
<dbReference type="Proteomes" id="UP001152561">
    <property type="component" value="Unassembled WGS sequence"/>
</dbReference>
<dbReference type="EMBL" id="JAJAGQ010000022">
    <property type="protein sequence ID" value="KAJ8529007.1"/>
    <property type="molecule type" value="Genomic_DNA"/>
</dbReference>
<gene>
    <name evidence="2" type="ORF">K7X08_035842</name>
</gene>
<proteinExistence type="predicted"/>
<comment type="caution">
    <text evidence="2">The sequence shown here is derived from an EMBL/GenBank/DDBJ whole genome shotgun (WGS) entry which is preliminary data.</text>
</comment>
<protein>
    <submittedName>
        <fullName evidence="2">Uncharacterized protein</fullName>
    </submittedName>
</protein>
<evidence type="ECO:0000256" key="1">
    <source>
        <dbReference type="SAM" id="MobiDB-lite"/>
    </source>
</evidence>
<accession>A0A9Q1L4X0</accession>
<evidence type="ECO:0000313" key="2">
    <source>
        <dbReference type="EMBL" id="KAJ8529007.1"/>
    </source>
</evidence>
<sequence length="67" mass="7588">MKAGEESTKRSNNTNKNGKREVKKVTKPPFRPAKDDTKPLLQNPILRSDPIETEEALLRLPPFCPCI</sequence>
<organism evidence="2 3">
    <name type="scientific">Anisodus acutangulus</name>
    <dbReference type="NCBI Taxonomy" id="402998"/>
    <lineage>
        <taxon>Eukaryota</taxon>
        <taxon>Viridiplantae</taxon>
        <taxon>Streptophyta</taxon>
        <taxon>Embryophyta</taxon>
        <taxon>Tracheophyta</taxon>
        <taxon>Spermatophyta</taxon>
        <taxon>Magnoliopsida</taxon>
        <taxon>eudicotyledons</taxon>
        <taxon>Gunneridae</taxon>
        <taxon>Pentapetalae</taxon>
        <taxon>asterids</taxon>
        <taxon>lamiids</taxon>
        <taxon>Solanales</taxon>
        <taxon>Solanaceae</taxon>
        <taxon>Solanoideae</taxon>
        <taxon>Hyoscyameae</taxon>
        <taxon>Anisodus</taxon>
    </lineage>
</organism>
<reference evidence="3" key="1">
    <citation type="journal article" date="2023" name="Proc. Natl. Acad. Sci. U.S.A.">
        <title>Genomic and structural basis for evolution of tropane alkaloid biosynthesis.</title>
        <authorList>
            <person name="Wanga Y.-J."/>
            <person name="Taina T."/>
            <person name="Yua J.-Y."/>
            <person name="Lia J."/>
            <person name="Xua B."/>
            <person name="Chenc J."/>
            <person name="D'Auriad J.C."/>
            <person name="Huanga J.-P."/>
            <person name="Huanga S.-X."/>
        </authorList>
    </citation>
    <scope>NUCLEOTIDE SEQUENCE [LARGE SCALE GENOMIC DNA]</scope>
    <source>
        <strain evidence="3">cv. KIB-2019</strain>
    </source>
</reference>
<keyword evidence="3" id="KW-1185">Reference proteome</keyword>
<dbReference type="AlphaFoldDB" id="A0A9Q1L4X0"/>
<evidence type="ECO:0000313" key="3">
    <source>
        <dbReference type="Proteomes" id="UP001152561"/>
    </source>
</evidence>
<feature type="region of interest" description="Disordered" evidence="1">
    <location>
        <begin position="1"/>
        <end position="47"/>
    </location>
</feature>